<protein>
    <submittedName>
        <fullName evidence="1">Uncharacterized protein</fullName>
    </submittedName>
</protein>
<evidence type="ECO:0000313" key="2">
    <source>
        <dbReference type="Proteomes" id="UP000800235"/>
    </source>
</evidence>
<dbReference type="Gene3D" id="1.20.1280.140">
    <property type="match status" value="1"/>
</dbReference>
<name>A0A9P4NIQ3_9PEZI</name>
<accession>A0A9P4NIQ3</accession>
<organism evidence="1 2">
    <name type="scientific">Tothia fuscella</name>
    <dbReference type="NCBI Taxonomy" id="1048955"/>
    <lineage>
        <taxon>Eukaryota</taxon>
        <taxon>Fungi</taxon>
        <taxon>Dikarya</taxon>
        <taxon>Ascomycota</taxon>
        <taxon>Pezizomycotina</taxon>
        <taxon>Dothideomycetes</taxon>
        <taxon>Pleosporomycetidae</taxon>
        <taxon>Venturiales</taxon>
        <taxon>Cylindrosympodiaceae</taxon>
        <taxon>Tothia</taxon>
    </lineage>
</organism>
<comment type="caution">
    <text evidence="1">The sequence shown here is derived from an EMBL/GenBank/DDBJ whole genome shotgun (WGS) entry which is preliminary data.</text>
</comment>
<gene>
    <name evidence="1" type="ORF">EJ08DRAFT_682238</name>
</gene>
<proteinExistence type="predicted"/>
<reference evidence="1" key="1">
    <citation type="journal article" date="2020" name="Stud. Mycol.">
        <title>101 Dothideomycetes genomes: a test case for predicting lifestyles and emergence of pathogens.</title>
        <authorList>
            <person name="Haridas S."/>
            <person name="Albert R."/>
            <person name="Binder M."/>
            <person name="Bloem J."/>
            <person name="Labutti K."/>
            <person name="Salamov A."/>
            <person name="Andreopoulos B."/>
            <person name="Baker S."/>
            <person name="Barry K."/>
            <person name="Bills G."/>
            <person name="Bluhm B."/>
            <person name="Cannon C."/>
            <person name="Castanera R."/>
            <person name="Culley D."/>
            <person name="Daum C."/>
            <person name="Ezra D."/>
            <person name="Gonzalez J."/>
            <person name="Henrissat B."/>
            <person name="Kuo A."/>
            <person name="Liang C."/>
            <person name="Lipzen A."/>
            <person name="Lutzoni F."/>
            <person name="Magnuson J."/>
            <person name="Mondo S."/>
            <person name="Nolan M."/>
            <person name="Ohm R."/>
            <person name="Pangilinan J."/>
            <person name="Park H.-J."/>
            <person name="Ramirez L."/>
            <person name="Alfaro M."/>
            <person name="Sun H."/>
            <person name="Tritt A."/>
            <person name="Yoshinaga Y."/>
            <person name="Zwiers L.-H."/>
            <person name="Turgeon B."/>
            <person name="Goodwin S."/>
            <person name="Spatafora J."/>
            <person name="Crous P."/>
            <person name="Grigoriev I."/>
        </authorList>
    </citation>
    <scope>NUCLEOTIDE SEQUENCE</scope>
    <source>
        <strain evidence="1">CBS 130266</strain>
    </source>
</reference>
<sequence length="150" mass="17046">MNRIISRTKALEDAMKRIRNGVGDPKAQTVKLLALDWDMMDEIRQSSREVRRGPELNLAEATSLLGMMRQIMTLTTSATDGWMRWKPMVEAAKLEQDVLKQLKNTWEASATFCDTMNDKGPAVARQAGTTYKKELQAVIERAIRLYSGRK</sequence>
<dbReference type="AlphaFoldDB" id="A0A9P4NIQ3"/>
<evidence type="ECO:0000313" key="1">
    <source>
        <dbReference type="EMBL" id="KAF2423464.1"/>
    </source>
</evidence>
<dbReference type="EMBL" id="MU007081">
    <property type="protein sequence ID" value="KAF2423464.1"/>
    <property type="molecule type" value="Genomic_DNA"/>
</dbReference>
<keyword evidence="2" id="KW-1185">Reference proteome</keyword>
<dbReference type="Proteomes" id="UP000800235">
    <property type="component" value="Unassembled WGS sequence"/>
</dbReference>